<dbReference type="eggNOG" id="KOG0583">
    <property type="taxonomic scope" value="Eukaryota"/>
</dbReference>
<dbReference type="AlphaFoldDB" id="G4TZ92"/>
<organism evidence="6 7">
    <name type="scientific">Serendipita indica (strain DSM 11827)</name>
    <name type="common">Root endophyte fungus</name>
    <name type="synonym">Piriformospora indica</name>
    <dbReference type="NCBI Taxonomy" id="1109443"/>
    <lineage>
        <taxon>Eukaryota</taxon>
        <taxon>Fungi</taxon>
        <taxon>Dikarya</taxon>
        <taxon>Basidiomycota</taxon>
        <taxon>Agaricomycotina</taxon>
        <taxon>Agaricomycetes</taxon>
        <taxon>Sebacinales</taxon>
        <taxon>Serendipitaceae</taxon>
        <taxon>Serendipita</taxon>
    </lineage>
</organism>
<dbReference type="EMBL" id="CAFZ01000883">
    <property type="protein sequence ID" value="CCA76635.1"/>
    <property type="molecule type" value="Genomic_DNA"/>
</dbReference>
<feature type="domain" description="Protein kinase" evidence="5">
    <location>
        <begin position="70"/>
        <end position="344"/>
    </location>
</feature>
<dbReference type="CDD" id="cd14014">
    <property type="entry name" value="STKc_PknB_like"/>
    <property type="match status" value="1"/>
</dbReference>
<evidence type="ECO:0000259" key="5">
    <source>
        <dbReference type="PROSITE" id="PS50011"/>
    </source>
</evidence>
<dbReference type="InterPro" id="IPR051681">
    <property type="entry name" value="Ser/Thr_Kinases-Pseudokinases"/>
</dbReference>
<evidence type="ECO:0000313" key="6">
    <source>
        <dbReference type="EMBL" id="CCA76635.1"/>
    </source>
</evidence>
<dbReference type="Pfam" id="PF00069">
    <property type="entry name" value="Pkinase"/>
    <property type="match status" value="1"/>
</dbReference>
<dbReference type="PROSITE" id="PS50011">
    <property type="entry name" value="PROTEIN_KINASE_DOM"/>
    <property type="match status" value="1"/>
</dbReference>
<dbReference type="PANTHER" id="PTHR44329">
    <property type="entry name" value="SERINE/THREONINE-PROTEIN KINASE TNNI3K-RELATED"/>
    <property type="match status" value="1"/>
</dbReference>
<dbReference type="OMA" id="RRCWAND"/>
<dbReference type="PROSITE" id="PS00108">
    <property type="entry name" value="PROTEIN_KINASE_ST"/>
    <property type="match status" value="1"/>
</dbReference>
<keyword evidence="7" id="KW-1185">Reference proteome</keyword>
<evidence type="ECO:0000313" key="7">
    <source>
        <dbReference type="Proteomes" id="UP000007148"/>
    </source>
</evidence>
<dbReference type="HOGENOM" id="CLU_000288_7_18_1"/>
<dbReference type="InterPro" id="IPR008271">
    <property type="entry name" value="Ser/Thr_kinase_AS"/>
</dbReference>
<protein>
    <recommendedName>
        <fullName evidence="5">Protein kinase domain-containing protein</fullName>
    </recommendedName>
</protein>
<dbReference type="GO" id="GO:0005524">
    <property type="term" value="F:ATP binding"/>
    <property type="evidence" value="ECO:0007669"/>
    <property type="project" value="UniProtKB-KW"/>
</dbReference>
<dbReference type="Proteomes" id="UP000007148">
    <property type="component" value="Unassembled WGS sequence"/>
</dbReference>
<proteinExistence type="predicted"/>
<reference evidence="6 7" key="1">
    <citation type="journal article" date="2011" name="PLoS Pathog.">
        <title>Endophytic Life Strategies Decoded by Genome and Transcriptome Analyses of the Mutualistic Root Symbiont Piriformospora indica.</title>
        <authorList>
            <person name="Zuccaro A."/>
            <person name="Lahrmann U."/>
            <person name="Guldener U."/>
            <person name="Langen G."/>
            <person name="Pfiffi S."/>
            <person name="Biedenkopf D."/>
            <person name="Wong P."/>
            <person name="Samans B."/>
            <person name="Grimm C."/>
            <person name="Basiewicz M."/>
            <person name="Murat C."/>
            <person name="Martin F."/>
            <person name="Kogel K.H."/>
        </authorList>
    </citation>
    <scope>NUCLEOTIDE SEQUENCE [LARGE SCALE GENOMIC DNA]</scope>
    <source>
        <strain evidence="6 7">DSM 11827</strain>
    </source>
</reference>
<dbReference type="PRINTS" id="PR00109">
    <property type="entry name" value="TYRKINASE"/>
</dbReference>
<evidence type="ECO:0000256" key="4">
    <source>
        <dbReference type="ARBA" id="ARBA00022840"/>
    </source>
</evidence>
<keyword evidence="4" id="KW-0067">ATP-binding</keyword>
<gene>
    <name evidence="6" type="ORF">PIIN_10626</name>
</gene>
<accession>G4TZ92</accession>
<dbReference type="GO" id="GO:0004674">
    <property type="term" value="F:protein serine/threonine kinase activity"/>
    <property type="evidence" value="ECO:0007669"/>
    <property type="project" value="TreeGrafter"/>
</dbReference>
<dbReference type="Gene3D" id="1.10.510.10">
    <property type="entry name" value="Transferase(Phosphotransferase) domain 1"/>
    <property type="match status" value="1"/>
</dbReference>
<evidence type="ECO:0000256" key="2">
    <source>
        <dbReference type="ARBA" id="ARBA00022741"/>
    </source>
</evidence>
<evidence type="ECO:0000256" key="1">
    <source>
        <dbReference type="ARBA" id="ARBA00022679"/>
    </source>
</evidence>
<dbReference type="SUPFAM" id="SSF56112">
    <property type="entry name" value="Protein kinase-like (PK-like)"/>
    <property type="match status" value="1"/>
</dbReference>
<name>G4TZ92_SERID</name>
<evidence type="ECO:0000256" key="3">
    <source>
        <dbReference type="ARBA" id="ARBA00022777"/>
    </source>
</evidence>
<dbReference type="InterPro" id="IPR000719">
    <property type="entry name" value="Prot_kinase_dom"/>
</dbReference>
<keyword evidence="2" id="KW-0547">Nucleotide-binding</keyword>
<dbReference type="InterPro" id="IPR001245">
    <property type="entry name" value="Ser-Thr/Tyr_kinase_cat_dom"/>
</dbReference>
<dbReference type="InterPro" id="IPR011009">
    <property type="entry name" value="Kinase-like_dom_sf"/>
</dbReference>
<keyword evidence="1" id="KW-0808">Transferase</keyword>
<dbReference type="PANTHER" id="PTHR44329:SF288">
    <property type="entry name" value="MITOGEN-ACTIVATED PROTEIN KINASE KINASE KINASE 20"/>
    <property type="match status" value="1"/>
</dbReference>
<dbReference type="InParanoid" id="G4TZ92"/>
<sequence>MRENLKSPFSAHPNLDNGSTVFVDVANVEFKITDRQPSPFKPIAMLDQEYTLEQLMKLRPAVDLTGLVTISLAGSRGHGGFATVLSGDPQVAIKVLRFSKSRNSKPYIYERPLERRTLREINVWAALSHPHILPFYGFTTDHGDFPSMVSPWCEHGNAFDYLRRDEGVSFEERFRLTQQVASGIQYLHDLKIVHGDIKPRNVLIDSQHNALVADFGLVRLDEWQGARGMTTTSIFTGSERYIAPELVVTRSNPNPKATKESDIWALGCVTMEFVENIEPYRDVPNHLLKETILDGEKPAAQGEGENVLADTDSPFWDLLRSCWEHEPKERPRILDIRHQLHAIAENLGFNWKDEVMRGMSAS</sequence>
<keyword evidence="3" id="KW-0418">Kinase</keyword>
<comment type="caution">
    <text evidence="6">The sequence shown here is derived from an EMBL/GenBank/DDBJ whole genome shotgun (WGS) entry which is preliminary data.</text>
</comment>
<dbReference type="OrthoDB" id="122279at2759"/>
<dbReference type="SMART" id="SM00220">
    <property type="entry name" value="S_TKc"/>
    <property type="match status" value="1"/>
</dbReference>
<dbReference type="STRING" id="1109443.G4TZ92"/>